<evidence type="ECO:0000256" key="1">
    <source>
        <dbReference type="SAM" id="Phobius"/>
    </source>
</evidence>
<reference evidence="3" key="1">
    <citation type="journal article" date="2011" name="Stand. Genomic Sci.">
        <title>Non-contiguous finished genome sequence of the opportunistic oral pathogen Prevotella multisaccharivorax type strain (PPPA20).</title>
        <authorList>
            <person name="Pati A."/>
            <person name="Gronow S."/>
            <person name="Lu M."/>
            <person name="Lapidus A."/>
            <person name="Nolan M."/>
            <person name="Lucas S."/>
            <person name="Hammon N."/>
            <person name="Deshpande S."/>
            <person name="Cheng J.F."/>
            <person name="Tapia R."/>
            <person name="Han C."/>
            <person name="Goodwin L."/>
            <person name="Pitluck S."/>
            <person name="Liolios K."/>
            <person name="Pagani I."/>
            <person name="Mavromatis K."/>
            <person name="Mikhailova N."/>
            <person name="Huntemann M."/>
            <person name="Chen A."/>
            <person name="Palaniappan K."/>
            <person name="Land M."/>
            <person name="Hauser L."/>
            <person name="Detter J.C."/>
            <person name="Brambilla E.M."/>
            <person name="Rohde M."/>
            <person name="Goker M."/>
            <person name="Woyke T."/>
            <person name="Bristow J."/>
            <person name="Eisen J.A."/>
            <person name="Markowitz V."/>
            <person name="Hugenholtz P."/>
            <person name="Kyrpides N.C."/>
            <person name="Klenk H.P."/>
            <person name="Ivanova N."/>
        </authorList>
    </citation>
    <scope>NUCLEOTIDE SEQUENCE [LARGE SCALE GENOMIC DNA]</scope>
    <source>
        <strain evidence="3">DSM 17128</strain>
    </source>
</reference>
<proteinExistence type="predicted"/>
<dbReference type="HOGENOM" id="CLU_762185_0_0_10"/>
<name>F8N8F0_9BACT</name>
<keyword evidence="1" id="KW-0812">Transmembrane</keyword>
<protein>
    <recommendedName>
        <fullName evidence="4">Histidine kinase</fullName>
    </recommendedName>
</protein>
<dbReference type="eggNOG" id="ENOG5030U93">
    <property type="taxonomic scope" value="Bacteria"/>
</dbReference>
<dbReference type="Proteomes" id="UP000002772">
    <property type="component" value="Unassembled WGS sequence"/>
</dbReference>
<evidence type="ECO:0000313" key="3">
    <source>
        <dbReference type="Proteomes" id="UP000002772"/>
    </source>
</evidence>
<evidence type="ECO:0000313" key="2">
    <source>
        <dbReference type="EMBL" id="EGN55584.1"/>
    </source>
</evidence>
<evidence type="ECO:0008006" key="4">
    <source>
        <dbReference type="Google" id="ProtNLM"/>
    </source>
</evidence>
<dbReference type="STRING" id="688246.Premu_0088"/>
<feature type="transmembrane region" description="Helical" evidence="1">
    <location>
        <begin position="12"/>
        <end position="31"/>
    </location>
</feature>
<keyword evidence="3" id="KW-1185">Reference proteome</keyword>
<keyword evidence="1" id="KW-0472">Membrane</keyword>
<dbReference type="AlphaFoldDB" id="F8N8F0"/>
<keyword evidence="1" id="KW-1133">Transmembrane helix</keyword>
<organism evidence="2 3">
    <name type="scientific">Hallella multisaccharivorax DSM 17128</name>
    <dbReference type="NCBI Taxonomy" id="688246"/>
    <lineage>
        <taxon>Bacteria</taxon>
        <taxon>Pseudomonadati</taxon>
        <taxon>Bacteroidota</taxon>
        <taxon>Bacteroidia</taxon>
        <taxon>Bacteroidales</taxon>
        <taxon>Prevotellaceae</taxon>
        <taxon>Hallella</taxon>
    </lineage>
</organism>
<dbReference type="EMBL" id="GL945017">
    <property type="protein sequence ID" value="EGN55584.1"/>
    <property type="molecule type" value="Genomic_DNA"/>
</dbReference>
<sequence>MKQSKQDLLKFYFRCLLLALPLLALVILYIIKDPFMVLYHYDDYDHSHIMQNEGAIGWEKFIDARSQQHYDSFILGTSCTKAFSCHEWNKYIHAHPFRLFSNAEGLGDMYLKLKAINSFKDTPVKHLLIVTERSFFEKTVAQSGIMHVMPPTLSGKSMLSYQTTYFQGFLSPSFLLPYANYMLTGRIGESGENIINAHIPVREKVTNDAVLWQEQTIATDRENYWKQTSLLPMREKASMKTAPRAIGKQQIDILLSIRDFCRRHHTDIQWVIGPRYHQERLNPHDVSILQQIFGKEAVHDYSTSKRWEDYHYWYDSDHYRKLVGNDILHDIYAGKKKY</sequence>
<gene>
    <name evidence="2" type="ORF">Premu_0088</name>
</gene>
<accession>F8N8F0</accession>